<sequence>MGCDLLLSGVVEIGHISVVKRVQTIGAIDIKGGAGCRRPVGAVYKKAFVDRMLDATDDAQFKTKRLGTQLKEFGNLAFD</sequence>
<organism evidence="1 2">
    <name type="scientific">Sulfitobacter indolifex HEL-45</name>
    <dbReference type="NCBI Taxonomy" id="391624"/>
    <lineage>
        <taxon>Bacteria</taxon>
        <taxon>Pseudomonadati</taxon>
        <taxon>Pseudomonadota</taxon>
        <taxon>Alphaproteobacteria</taxon>
        <taxon>Rhodobacterales</taxon>
        <taxon>Roseobacteraceae</taxon>
        <taxon>Sulfitobacter</taxon>
    </lineage>
</organism>
<evidence type="ECO:0000313" key="2">
    <source>
        <dbReference type="Proteomes" id="UP000003257"/>
    </source>
</evidence>
<evidence type="ECO:0000313" key="1">
    <source>
        <dbReference type="EMBL" id="EDQ06835.1"/>
    </source>
</evidence>
<name>A0ABM9XBG5_9RHOB</name>
<comment type="caution">
    <text evidence="1">The sequence shown here is derived from an EMBL/GenBank/DDBJ whole genome shotgun (WGS) entry which is preliminary data.</text>
</comment>
<keyword evidence="2" id="KW-1185">Reference proteome</keyword>
<proteinExistence type="predicted"/>
<dbReference type="EMBL" id="ABID01000001">
    <property type="protein sequence ID" value="EDQ06835.1"/>
    <property type="molecule type" value="Genomic_DNA"/>
</dbReference>
<accession>A0ABM9XBG5</accession>
<reference evidence="1 2" key="1">
    <citation type="submission" date="2007-11" db="EMBL/GenBank/DDBJ databases">
        <authorList>
            <person name="Wagner-Dobler I."/>
            <person name="Ferriera S."/>
            <person name="Johnson J."/>
            <person name="Kravitz S."/>
            <person name="Beeson K."/>
            <person name="Sutton G."/>
            <person name="Rogers Y.-H."/>
            <person name="Friedman R."/>
            <person name="Frazier M."/>
            <person name="Venter J.C."/>
        </authorList>
    </citation>
    <scope>NUCLEOTIDE SEQUENCE [LARGE SCALE GENOMIC DNA]</scope>
    <source>
        <strain evidence="1 2">HEL-45</strain>
    </source>
</reference>
<protein>
    <submittedName>
        <fullName evidence="1">Uncharacterized protein</fullName>
    </submittedName>
</protein>
<dbReference type="Proteomes" id="UP000003257">
    <property type="component" value="Unassembled WGS sequence"/>
</dbReference>
<gene>
    <name evidence="1" type="ORF">OIHEL45_08455</name>
</gene>